<evidence type="ECO:0000256" key="2">
    <source>
        <dbReference type="ARBA" id="ARBA00006411"/>
    </source>
</evidence>
<dbReference type="RefSeq" id="WP_165960377.1">
    <property type="nucleotide sequence ID" value="NZ_SLWS01000002.1"/>
</dbReference>
<sequence>MLSRPVTITVGALADMLRIHRVGELPIVLQPDPTWNDPTADQHAAEAAWQEFTKVGLARRSGRLDGDTVDTLHVLARPSVEYLAVVLGEDYQDGVVVAARGDETVIAYRAGETVTLTSVRAASGPETLLRQIPDAPPAPIEAVNVPVNGLAEEARDSFADASSAARDSRTMAMLRRQQVVCQGELYVGVRDAYGRYRRSPAVQFQDYPAGRVLVVISGGYLSIVPATKVVLRDRLRAAYRELVQ</sequence>
<dbReference type="InterPro" id="IPR025734">
    <property type="entry name" value="EspG"/>
</dbReference>
<protein>
    <submittedName>
        <fullName evidence="5">ESAT-6 protein secretion system EspG family protein</fullName>
    </submittedName>
</protein>
<keyword evidence="4" id="KW-0143">Chaperone</keyword>
<organism evidence="5 6">
    <name type="scientific">Actinocrispum wychmicini</name>
    <dbReference type="NCBI Taxonomy" id="1213861"/>
    <lineage>
        <taxon>Bacteria</taxon>
        <taxon>Bacillati</taxon>
        <taxon>Actinomycetota</taxon>
        <taxon>Actinomycetes</taxon>
        <taxon>Pseudonocardiales</taxon>
        <taxon>Pseudonocardiaceae</taxon>
        <taxon>Actinocrispum</taxon>
    </lineage>
</organism>
<comment type="similarity">
    <text evidence="2">Belongs to the EspG family.</text>
</comment>
<dbReference type="Pfam" id="PF14011">
    <property type="entry name" value="ESX-1_EspG"/>
    <property type="match status" value="1"/>
</dbReference>
<evidence type="ECO:0000256" key="3">
    <source>
        <dbReference type="ARBA" id="ARBA00022490"/>
    </source>
</evidence>
<evidence type="ECO:0000313" key="6">
    <source>
        <dbReference type="Proteomes" id="UP000295680"/>
    </source>
</evidence>
<proteinExistence type="inferred from homology"/>
<evidence type="ECO:0000256" key="1">
    <source>
        <dbReference type="ARBA" id="ARBA00004496"/>
    </source>
</evidence>
<comment type="caution">
    <text evidence="5">The sequence shown here is derived from an EMBL/GenBank/DDBJ whole genome shotgun (WGS) entry which is preliminary data.</text>
</comment>
<dbReference type="Proteomes" id="UP000295680">
    <property type="component" value="Unassembled WGS sequence"/>
</dbReference>
<reference evidence="5 6" key="1">
    <citation type="submission" date="2019-03" db="EMBL/GenBank/DDBJ databases">
        <title>Genomic Encyclopedia of Type Strains, Phase IV (KMG-IV): sequencing the most valuable type-strain genomes for metagenomic binning, comparative biology and taxonomic classification.</title>
        <authorList>
            <person name="Goeker M."/>
        </authorList>
    </citation>
    <scope>NUCLEOTIDE SEQUENCE [LARGE SCALE GENOMIC DNA]</scope>
    <source>
        <strain evidence="5 6">DSM 45934</strain>
    </source>
</reference>
<evidence type="ECO:0000313" key="5">
    <source>
        <dbReference type="EMBL" id="TCO62934.1"/>
    </source>
</evidence>
<accession>A0A4R2JTH0</accession>
<dbReference type="EMBL" id="SLWS01000002">
    <property type="protein sequence ID" value="TCO62934.1"/>
    <property type="molecule type" value="Genomic_DNA"/>
</dbReference>
<evidence type="ECO:0000256" key="4">
    <source>
        <dbReference type="ARBA" id="ARBA00023186"/>
    </source>
</evidence>
<keyword evidence="3" id="KW-0963">Cytoplasm</keyword>
<dbReference type="AlphaFoldDB" id="A0A4R2JTH0"/>
<keyword evidence="6" id="KW-1185">Reference proteome</keyword>
<name>A0A4R2JTH0_9PSEU</name>
<gene>
    <name evidence="5" type="ORF">EV192_1021074</name>
</gene>
<comment type="subcellular location">
    <subcellularLocation>
        <location evidence="1">Cytoplasm</location>
    </subcellularLocation>
</comment>